<dbReference type="EMBL" id="JACICF010000001">
    <property type="protein sequence ID" value="MBB3763039.1"/>
    <property type="molecule type" value="Genomic_DNA"/>
</dbReference>
<evidence type="ECO:0000259" key="6">
    <source>
        <dbReference type="Pfam" id="PF04052"/>
    </source>
</evidence>
<evidence type="ECO:0000256" key="3">
    <source>
        <dbReference type="ARBA" id="ARBA00022729"/>
    </source>
</evidence>
<dbReference type="Gene3D" id="2.120.10.30">
    <property type="entry name" value="TolB, C-terminal domain"/>
    <property type="match status" value="1"/>
</dbReference>
<dbReference type="Gene3D" id="3.40.50.10070">
    <property type="entry name" value="TolB, N-terminal domain"/>
    <property type="match status" value="1"/>
</dbReference>
<dbReference type="GO" id="GO:0042597">
    <property type="term" value="C:periplasmic space"/>
    <property type="evidence" value="ECO:0007669"/>
    <property type="project" value="UniProtKB-SubCell"/>
</dbReference>
<keyword evidence="4 5" id="KW-0574">Periplasm</keyword>
<dbReference type="NCBIfam" id="TIGR02800">
    <property type="entry name" value="propeller_TolB"/>
    <property type="match status" value="1"/>
</dbReference>
<dbReference type="InterPro" id="IPR014167">
    <property type="entry name" value="Tol-Pal_TolB"/>
</dbReference>
<organism evidence="7 8">
    <name type="scientific">Sphingomicrobium lutaoense</name>
    <dbReference type="NCBI Taxonomy" id="515949"/>
    <lineage>
        <taxon>Bacteria</taxon>
        <taxon>Pseudomonadati</taxon>
        <taxon>Pseudomonadota</taxon>
        <taxon>Alphaproteobacteria</taxon>
        <taxon>Sphingomonadales</taxon>
        <taxon>Sphingomonadaceae</taxon>
        <taxon>Sphingomicrobium</taxon>
    </lineage>
</organism>
<keyword evidence="8" id="KW-1185">Reference proteome</keyword>
<dbReference type="AlphaFoldDB" id="A0A839YUY9"/>
<keyword evidence="5" id="KW-0132">Cell division</keyword>
<feature type="chain" id="PRO_5033172233" description="Tol-Pal system protein TolB" evidence="5">
    <location>
        <begin position="21"/>
        <end position="445"/>
    </location>
</feature>
<protein>
    <recommendedName>
        <fullName evidence="5">Tol-Pal system protein TolB</fullName>
    </recommendedName>
</protein>
<sequence length="445" mass="47651" precursor="true">MSKLIAAFLAIVLWPAAAFAQDSDAPPLEVDVIGGQQGNQPVAVPTMAVPRPQETSAGNTVALSRSISEVIASDLRLTGVLTPIGPVGLRGLDFDEVTDPTFDDWRRAGASALVSGFVESRGGDRITVGCYLFDTVTRRELAREGFSVAAQDWRRAAHKCADVVYTRLTGEGAFLDTRIVYVAETGPKNARVKRIAIMDSDGSNHRYLTDGADTVVTPRFSPDGSQLVYMSYKGRRARARVLDLATGQDRLLVPGTAFTFAPRFSPDGRFIVFSMGTFGNSDIYIVPARGGEPRRLTTAPGVDTSPSFSPDGRQIVFESDRSGSQQLYVMNSDGSGERRISFGGGSYASPVWSPRGDLIAFTRIGGGAFRIGVMSASGRGERLLTNSWQDEGPSWAPNGQFVMFHRTRRGSGEASLYAVPVGGGSARLLPTPLGGSDPSWSPLKD</sequence>
<dbReference type="SUPFAM" id="SSF69304">
    <property type="entry name" value="Tricorn protease N-terminal domain"/>
    <property type="match status" value="1"/>
</dbReference>
<evidence type="ECO:0000313" key="8">
    <source>
        <dbReference type="Proteomes" id="UP000578569"/>
    </source>
</evidence>
<comment type="caution">
    <text evidence="7">The sequence shown here is derived from an EMBL/GenBank/DDBJ whole genome shotgun (WGS) entry which is preliminary data.</text>
</comment>
<evidence type="ECO:0000256" key="2">
    <source>
        <dbReference type="ARBA" id="ARBA00009820"/>
    </source>
</evidence>
<dbReference type="RefSeq" id="WP_183932370.1">
    <property type="nucleotide sequence ID" value="NZ_JACICF010000001.1"/>
</dbReference>
<dbReference type="Proteomes" id="UP000578569">
    <property type="component" value="Unassembled WGS sequence"/>
</dbReference>
<comment type="subcellular location">
    <subcellularLocation>
        <location evidence="1 5">Periplasm</location>
    </subcellularLocation>
</comment>
<comment type="function">
    <text evidence="5">Part of the Tol-Pal system, which plays a role in outer membrane invagination during cell division and is important for maintaining outer membrane integrity.</text>
</comment>
<keyword evidence="3 5" id="KW-0732">Signal</keyword>
<dbReference type="InterPro" id="IPR011659">
    <property type="entry name" value="WD40"/>
</dbReference>
<dbReference type="InterPro" id="IPR011042">
    <property type="entry name" value="6-blade_b-propeller_TolB-like"/>
</dbReference>
<comment type="similarity">
    <text evidence="2 5">Belongs to the TolB family.</text>
</comment>
<proteinExistence type="inferred from homology"/>
<keyword evidence="5" id="KW-0131">Cell cycle</keyword>
<dbReference type="Pfam" id="PF04052">
    <property type="entry name" value="TolB_N"/>
    <property type="match status" value="1"/>
</dbReference>
<feature type="domain" description="TolB N-terminal" evidence="6">
    <location>
        <begin position="28"/>
        <end position="141"/>
    </location>
</feature>
<dbReference type="InterPro" id="IPR007195">
    <property type="entry name" value="TolB_N"/>
</dbReference>
<dbReference type="PANTHER" id="PTHR36842:SF1">
    <property type="entry name" value="PROTEIN TOLB"/>
    <property type="match status" value="1"/>
</dbReference>
<dbReference type="Pfam" id="PF07676">
    <property type="entry name" value="PD40"/>
    <property type="match status" value="5"/>
</dbReference>
<evidence type="ECO:0000313" key="7">
    <source>
        <dbReference type="EMBL" id="MBB3763039.1"/>
    </source>
</evidence>
<dbReference type="SUPFAM" id="SSF52964">
    <property type="entry name" value="TolB, N-terminal domain"/>
    <property type="match status" value="1"/>
</dbReference>
<dbReference type="GO" id="GO:0051301">
    <property type="term" value="P:cell division"/>
    <property type="evidence" value="ECO:0007669"/>
    <property type="project" value="UniProtKB-UniRule"/>
</dbReference>
<gene>
    <name evidence="5" type="primary">tolB</name>
    <name evidence="7" type="ORF">FHS50_000062</name>
</gene>
<feature type="signal peptide" evidence="5">
    <location>
        <begin position="1"/>
        <end position="20"/>
    </location>
</feature>
<evidence type="ECO:0000256" key="1">
    <source>
        <dbReference type="ARBA" id="ARBA00004418"/>
    </source>
</evidence>
<dbReference type="HAMAP" id="MF_00671">
    <property type="entry name" value="TolB"/>
    <property type="match status" value="1"/>
</dbReference>
<dbReference type="PANTHER" id="PTHR36842">
    <property type="entry name" value="PROTEIN TOLB HOMOLOG"/>
    <property type="match status" value="1"/>
</dbReference>
<evidence type="ECO:0000256" key="5">
    <source>
        <dbReference type="HAMAP-Rule" id="MF_00671"/>
    </source>
</evidence>
<evidence type="ECO:0000256" key="4">
    <source>
        <dbReference type="ARBA" id="ARBA00022764"/>
    </source>
</evidence>
<name>A0A839YUY9_9SPHN</name>
<accession>A0A839YUY9</accession>
<comment type="subunit">
    <text evidence="5">The Tol-Pal system is composed of five core proteins: the inner membrane proteins TolA, TolQ and TolR, the periplasmic protein TolB and the outer membrane protein Pal. They form a network linking the inner and outer membranes and the peptidoglycan layer.</text>
</comment>
<dbReference type="GO" id="GO:0017038">
    <property type="term" value="P:protein import"/>
    <property type="evidence" value="ECO:0007669"/>
    <property type="project" value="InterPro"/>
</dbReference>
<reference evidence="7 8" key="1">
    <citation type="submission" date="2020-08" db="EMBL/GenBank/DDBJ databases">
        <title>Genomic Encyclopedia of Type Strains, Phase IV (KMG-IV): sequencing the most valuable type-strain genomes for metagenomic binning, comparative biology and taxonomic classification.</title>
        <authorList>
            <person name="Goeker M."/>
        </authorList>
    </citation>
    <scope>NUCLEOTIDE SEQUENCE [LARGE SCALE GENOMIC DNA]</scope>
    <source>
        <strain evidence="7 8">DSM 24194</strain>
    </source>
</reference>